<dbReference type="InterPro" id="IPR011009">
    <property type="entry name" value="Kinase-like_dom_sf"/>
</dbReference>
<organism evidence="3">
    <name type="scientific">Bradyrhizobium diazoefficiens</name>
    <dbReference type="NCBI Taxonomy" id="1355477"/>
    <lineage>
        <taxon>Bacteria</taxon>
        <taxon>Pseudomonadati</taxon>
        <taxon>Pseudomonadota</taxon>
        <taxon>Alphaproteobacteria</taxon>
        <taxon>Hyphomicrobiales</taxon>
        <taxon>Nitrobacteraceae</taxon>
        <taxon>Bradyrhizobium</taxon>
    </lineage>
</organism>
<dbReference type="CDD" id="cd14014">
    <property type="entry name" value="STKc_PknB_like"/>
    <property type="match status" value="1"/>
</dbReference>
<dbReference type="PANTHER" id="PTHR10887">
    <property type="entry name" value="DNA2/NAM7 HELICASE FAMILY"/>
    <property type="match status" value="1"/>
</dbReference>
<feature type="region of interest" description="Disordered" evidence="1">
    <location>
        <begin position="730"/>
        <end position="764"/>
    </location>
</feature>
<dbReference type="InterPro" id="IPR047187">
    <property type="entry name" value="SF1_C_Upf1"/>
</dbReference>
<dbReference type="SMART" id="SM00220">
    <property type="entry name" value="S_TKc"/>
    <property type="match status" value="1"/>
</dbReference>
<dbReference type="Gene3D" id="1.10.510.10">
    <property type="entry name" value="Transferase(Phosphotransferase) domain 1"/>
    <property type="match status" value="1"/>
</dbReference>
<dbReference type="AlphaFoldDB" id="A0A810B1R4"/>
<dbReference type="InterPro" id="IPR000719">
    <property type="entry name" value="Prot_kinase_dom"/>
</dbReference>
<dbReference type="InterPro" id="IPR041677">
    <property type="entry name" value="DNA2/NAM7_AAA_11"/>
</dbReference>
<name>A0A810B1R4_9BRAD</name>
<reference evidence="3" key="1">
    <citation type="submission" date="2020-05" db="EMBL/GenBank/DDBJ databases">
        <title>Complete genome sequence of Bradyrhizobium diazoefficiens XF8 isolated from soybean nodule.</title>
        <authorList>
            <person name="Noda R."/>
            <person name="Kakizaki K."/>
            <person name="Minamisawa K."/>
        </authorList>
    </citation>
    <scope>NUCLEOTIDE SEQUENCE</scope>
    <source>
        <strain evidence="3">XF8</strain>
    </source>
</reference>
<proteinExistence type="predicted"/>
<dbReference type="InterPro" id="IPR041679">
    <property type="entry name" value="DNA2/NAM7-like_C"/>
</dbReference>
<dbReference type="InterPro" id="IPR008271">
    <property type="entry name" value="Ser/Thr_kinase_AS"/>
</dbReference>
<evidence type="ECO:0000259" key="2">
    <source>
        <dbReference type="PROSITE" id="PS50011"/>
    </source>
</evidence>
<evidence type="ECO:0000256" key="1">
    <source>
        <dbReference type="SAM" id="MobiDB-lite"/>
    </source>
</evidence>
<dbReference type="SUPFAM" id="SSF52540">
    <property type="entry name" value="P-loop containing nucleoside triphosphate hydrolases"/>
    <property type="match status" value="1"/>
</dbReference>
<protein>
    <recommendedName>
        <fullName evidence="2">Protein kinase domain-containing protein</fullName>
    </recommendedName>
</protein>
<dbReference type="Gene3D" id="3.40.50.300">
    <property type="entry name" value="P-loop containing nucleotide triphosphate hydrolases"/>
    <property type="match status" value="2"/>
</dbReference>
<dbReference type="GO" id="GO:0004386">
    <property type="term" value="F:helicase activity"/>
    <property type="evidence" value="ECO:0007669"/>
    <property type="project" value="InterPro"/>
</dbReference>
<feature type="compositionally biased region" description="Basic and acidic residues" evidence="1">
    <location>
        <begin position="730"/>
        <end position="740"/>
    </location>
</feature>
<dbReference type="GO" id="GO:0005524">
    <property type="term" value="F:ATP binding"/>
    <property type="evidence" value="ECO:0007669"/>
    <property type="project" value="InterPro"/>
</dbReference>
<sequence length="1155" mass="128697">MYGIDIAMTSKPATVPETLGRYTLSAKVVRPGGQAIVTQAFDPVESKLVAIKRMRFGPEDERAREGFRREVQMLQDLRHPHIVEMIEVDRDKDGNWYLVLEWLPDSLDTVIERDGACSWDDFLRRFGRPILDAVIYGQKKQIAHRDIKPKNILVSAEGVPKLADYGIAKLLDNAGSWAPVKGPTFRFDYTKGYTPAEADTAGTILSRDCYAFAAVALSCVTGRRFDSEDDPHVALQEAVLPNNIRDILERCLHKDASKRPPLASALLSEIDRAEEETRRESAAVPLCHLSLSPQVQSRICSRMELQERKDAERFVLEVLGEVAGLMPADVPTGQDKADIDLVGATWRFRCRFSGRHKEVLELANVLEVDASLASSLRERCLTRPMQFTFERPRDPETSGQQLGLLLAEAAEVQRQLAEERKARSSQRIFRIWRGYLRDRADFEAKRTSAIKYVDRNVQDDRVVLTTELAQTEDLIGQERVISIPSGGRLTGTVAAVAFNKILINVTSGDASRLPRRGELAINTLAAQRALDRQSAALDAVLYDRAASERLKGIIIDPRTAVPVEEVEDVVPMSDDFDEEKKEILAKALGVQDILAIEGPPGTGKTKLIAEIVVQWLKRHPGHRILLSSQTHIALDNVLERITETGLPLEMIRIGRSDETRISDLGQKLLLEKRVEAWIKEVRKAAEADMQRWAKQKNVDREAVAVGMKVERLLQLLAVQKGLREDIARQEADRASVEKAGTETAGGPADQGEVEEETTQIDSEIGASKQALKRAVAEEKDLRAEMEKMGEYAAYLSQSKDSDELGEWAGHFLADTPMITACRDRLKLLEDWLLRVGRSPDFNTAMLSSAQIIAGTCVGIAGVRGMEEVGYDLCIVDEASKATATEILIPLSRSKRSIVVGDPEQLPPFFEQLGDELLDEFEVGEVKATLLDRLLDEQAGLPAGCRAGLKNQYRMIKPIGDLVSACFYRKQLKSPVTSHGLKLSMAFPKPVTWYSTQDLDSRFEERDGLTYANTTEVAQIRQILLRLEFVAKGQNERISVAVLSGYTGQVKLLNEMVQRGIAEWPSLDVACSSVDAFQGRQADICIYSVVRSNDEKNIGFLRERPRLNVALSRGKSGLLIVGDNYFCRNARGQNPFKSVIDYIDNNESTCVVEVLR</sequence>
<dbReference type="Pfam" id="PF00069">
    <property type="entry name" value="Pkinase"/>
    <property type="match status" value="1"/>
</dbReference>
<dbReference type="SUPFAM" id="SSF56112">
    <property type="entry name" value="Protein kinase-like (PK-like)"/>
    <property type="match status" value="1"/>
</dbReference>
<dbReference type="InterPro" id="IPR027417">
    <property type="entry name" value="P-loop_NTPase"/>
</dbReference>
<dbReference type="CDD" id="cd18808">
    <property type="entry name" value="SF1_C_Upf1"/>
    <property type="match status" value="1"/>
</dbReference>
<dbReference type="InterPro" id="IPR045055">
    <property type="entry name" value="DNA2/NAM7-like"/>
</dbReference>
<dbReference type="CDD" id="cd17934">
    <property type="entry name" value="DEXXQc_Upf1-like"/>
    <property type="match status" value="1"/>
</dbReference>
<dbReference type="Pfam" id="PF13087">
    <property type="entry name" value="AAA_12"/>
    <property type="match status" value="1"/>
</dbReference>
<dbReference type="EMBL" id="AP023097">
    <property type="protein sequence ID" value="BCE70268.1"/>
    <property type="molecule type" value="Genomic_DNA"/>
</dbReference>
<dbReference type="Pfam" id="PF13086">
    <property type="entry name" value="AAA_11"/>
    <property type="match status" value="1"/>
</dbReference>
<dbReference type="PANTHER" id="PTHR10887:SF495">
    <property type="entry name" value="HELICASE SENATAXIN ISOFORM X1-RELATED"/>
    <property type="match status" value="1"/>
</dbReference>
<dbReference type="GO" id="GO:0004672">
    <property type="term" value="F:protein kinase activity"/>
    <property type="evidence" value="ECO:0007669"/>
    <property type="project" value="InterPro"/>
</dbReference>
<dbReference type="PROSITE" id="PS00108">
    <property type="entry name" value="PROTEIN_KINASE_ST"/>
    <property type="match status" value="1"/>
</dbReference>
<gene>
    <name evidence="3" type="ORF">XF8B_03790</name>
</gene>
<evidence type="ECO:0000313" key="3">
    <source>
        <dbReference type="EMBL" id="BCE70268.1"/>
    </source>
</evidence>
<feature type="domain" description="Protein kinase" evidence="2">
    <location>
        <begin position="23"/>
        <end position="291"/>
    </location>
</feature>
<accession>A0A810B1R4</accession>
<dbReference type="PROSITE" id="PS50011">
    <property type="entry name" value="PROTEIN_KINASE_DOM"/>
    <property type="match status" value="1"/>
</dbReference>